<reference evidence="2" key="1">
    <citation type="journal article" date="2014" name="Int. J. Syst. Evol. Microbiol.">
        <title>Complete genome sequence of Corynebacterium casei LMG S-19264T (=DSM 44701T), isolated from a smear-ripened cheese.</title>
        <authorList>
            <consortium name="US DOE Joint Genome Institute (JGI-PGF)"/>
            <person name="Walter F."/>
            <person name="Albersmeier A."/>
            <person name="Kalinowski J."/>
            <person name="Ruckert C."/>
        </authorList>
    </citation>
    <scope>NUCLEOTIDE SEQUENCE</scope>
    <source>
        <strain evidence="2">CGMCC 1.12160</strain>
    </source>
</reference>
<dbReference type="InterPro" id="IPR025159">
    <property type="entry name" value="AbiEi_N"/>
</dbReference>
<dbReference type="InterPro" id="IPR011335">
    <property type="entry name" value="Restrct_endonuc-II-like"/>
</dbReference>
<protein>
    <recommendedName>
        <fullName evidence="1">AbiEi antitoxin N-terminal domain-containing protein</fullName>
    </recommendedName>
</protein>
<dbReference type="EMBL" id="BMEM01000003">
    <property type="protein sequence ID" value="GGF51927.1"/>
    <property type="molecule type" value="Genomic_DNA"/>
</dbReference>
<dbReference type="AlphaFoldDB" id="A0A917BPF3"/>
<proteinExistence type="predicted"/>
<dbReference type="Gene3D" id="3.40.960.10">
    <property type="entry name" value="VSR Endonuclease"/>
    <property type="match status" value="1"/>
</dbReference>
<accession>A0A917BPF3</accession>
<dbReference type="SUPFAM" id="SSF52980">
    <property type="entry name" value="Restriction endonuclease-like"/>
    <property type="match status" value="1"/>
</dbReference>
<organism evidence="2 3">
    <name type="scientific">Ornithinimicrobium tianjinense</name>
    <dbReference type="NCBI Taxonomy" id="1195761"/>
    <lineage>
        <taxon>Bacteria</taxon>
        <taxon>Bacillati</taxon>
        <taxon>Actinomycetota</taxon>
        <taxon>Actinomycetes</taxon>
        <taxon>Micrococcales</taxon>
        <taxon>Ornithinimicrobiaceae</taxon>
        <taxon>Ornithinimicrobium</taxon>
    </lineage>
</organism>
<gene>
    <name evidence="2" type="ORF">GCM10011366_19750</name>
</gene>
<dbReference type="Proteomes" id="UP000605670">
    <property type="component" value="Unassembled WGS sequence"/>
</dbReference>
<keyword evidence="3" id="KW-1185">Reference proteome</keyword>
<dbReference type="Pfam" id="PF13338">
    <property type="entry name" value="AbiEi_4"/>
    <property type="match status" value="1"/>
</dbReference>
<evidence type="ECO:0000259" key="1">
    <source>
        <dbReference type="Pfam" id="PF13338"/>
    </source>
</evidence>
<evidence type="ECO:0000313" key="2">
    <source>
        <dbReference type="EMBL" id="GGF51927.1"/>
    </source>
</evidence>
<reference evidence="2" key="2">
    <citation type="submission" date="2020-09" db="EMBL/GenBank/DDBJ databases">
        <authorList>
            <person name="Sun Q."/>
            <person name="Zhou Y."/>
        </authorList>
    </citation>
    <scope>NUCLEOTIDE SEQUENCE</scope>
    <source>
        <strain evidence="2">CGMCC 1.12160</strain>
    </source>
</reference>
<sequence length="347" mass="38128">MTEAPGLKDRVTAFLHGPGQGILTVADLRALHVGPAVLRTLVREGVIVRIVRGLYVLAALLDPPPEEVKALGRAAVVERGHLLLLDALLRAYGPGMAASHQTAALAWGMPVLLPTLDRVRLVHTRIGATGRRHERFTTHRCEHEDAFTRHQGRRLVLPHVAVLGTAVRYGVDAGLVAADGALRARLTTRSDLEEWLTRWRHHPGLSTARAVVELADGSADSPGESLLRRILVGLGIRFQAQHWIRAENGRFYRVDFYLPDLGVVLEFDGKVKYGDRNRPEEGGHDGEMTVVEEKVREDAIRALGYGVGRVIWSGLAEEKVQAVIRTAAGQAQPQALHRPSCPPHWAR</sequence>
<evidence type="ECO:0000313" key="3">
    <source>
        <dbReference type="Proteomes" id="UP000605670"/>
    </source>
</evidence>
<name>A0A917BPF3_9MICO</name>
<dbReference type="RefSeq" id="WP_188430356.1">
    <property type="nucleotide sequence ID" value="NZ_BAABKH010000003.1"/>
</dbReference>
<comment type="caution">
    <text evidence="2">The sequence shown here is derived from an EMBL/GenBank/DDBJ whole genome shotgun (WGS) entry which is preliminary data.</text>
</comment>
<feature type="domain" description="AbiEi antitoxin N-terminal" evidence="1">
    <location>
        <begin position="20"/>
        <end position="58"/>
    </location>
</feature>